<name>A0A7S3QZV1_DUNTE</name>
<dbReference type="EMBL" id="HBIP01022472">
    <property type="protein sequence ID" value="CAE0498382.1"/>
    <property type="molecule type" value="Transcribed_RNA"/>
</dbReference>
<accession>A0A7S3QZV1</accession>
<evidence type="ECO:0000256" key="1">
    <source>
        <dbReference type="SAM" id="MobiDB-lite"/>
    </source>
</evidence>
<sequence length="657" mass="69063">MHKLLTSCLGRKGGLEADANKAPQCSLAAILPSQCSRKSKPNWGFPFSETAPFLEAAPFSMAVVTSDAKEVLFAKHGLEPTAAQLLEQALLFKSTSHSVNVPLAQQGGAFSEHGGSTGSFLTALLGPGLEAVAVQRARQDRWWKGTISVQLPGQDATPLLNDPIGCGCAPPHLLPPKTELHLGDPAPGSPASSHEPASLQSKLALVPEHMSTECVLHECNPSAAAPVARRGSAPGVLRSASPWGSRRPSGILVPGTKPSIKPPSSSGASSLRQDDSSKRVQWVCPEVDPTGAMSMSSPFKQVSEDVTASPEPTRSRSSNYRSLSSHGSLHNPLLSVPVSGSELASLTLALKAKSCPPVQDCTLVEKKEGAGDGQEPGEKEEGAEKLDNKAFLSRASCRSSRLGGKQARSVLNPPPSLTGRASHRRFLLTPEIAIEQLEQSGSCPEEYATRTVALLKSISQKRVSEDMSCQLLSQSVSAPPTQHQGSVSDGQPAMLSHISSPAAPSHKPRTSHTSAPPSAHSDKPADAPAVEPHSTATWCPLSNAHGSPQAVVPQVSPPWTPFSTAADPSVDAKPRSAGPVGNSDHNVEGTHAQCQHAATDPAELRAYVRKPSIVRISQRSSSSMVQNLEAPLEDGSQVCGHMVPSCLSYFSCHEWPT</sequence>
<reference evidence="2" key="1">
    <citation type="submission" date="2021-01" db="EMBL/GenBank/DDBJ databases">
        <authorList>
            <person name="Corre E."/>
            <person name="Pelletier E."/>
            <person name="Niang G."/>
            <person name="Scheremetjew M."/>
            <person name="Finn R."/>
            <person name="Kale V."/>
            <person name="Holt S."/>
            <person name="Cochrane G."/>
            <person name="Meng A."/>
            <person name="Brown T."/>
            <person name="Cohen L."/>
        </authorList>
    </citation>
    <scope>NUCLEOTIDE SEQUENCE</scope>
    <source>
        <strain evidence="2">CCMP1320</strain>
    </source>
</reference>
<feature type="compositionally biased region" description="Polar residues" evidence="1">
    <location>
        <begin position="293"/>
        <end position="312"/>
    </location>
</feature>
<feature type="region of interest" description="Disordered" evidence="1">
    <location>
        <begin position="367"/>
        <end position="388"/>
    </location>
</feature>
<feature type="region of interest" description="Disordered" evidence="1">
    <location>
        <begin position="177"/>
        <end position="200"/>
    </location>
</feature>
<protein>
    <submittedName>
        <fullName evidence="2">Uncharacterized protein</fullName>
    </submittedName>
</protein>
<feature type="region of interest" description="Disordered" evidence="1">
    <location>
        <begin position="473"/>
        <end position="582"/>
    </location>
</feature>
<dbReference type="AlphaFoldDB" id="A0A7S3QZV1"/>
<feature type="compositionally biased region" description="Low complexity" evidence="1">
    <location>
        <begin position="254"/>
        <end position="270"/>
    </location>
</feature>
<evidence type="ECO:0000313" key="2">
    <source>
        <dbReference type="EMBL" id="CAE0498382.1"/>
    </source>
</evidence>
<feature type="compositionally biased region" description="Polar residues" evidence="1">
    <location>
        <begin position="473"/>
        <end position="489"/>
    </location>
</feature>
<feature type="region of interest" description="Disordered" evidence="1">
    <location>
        <begin position="223"/>
        <end position="327"/>
    </location>
</feature>
<gene>
    <name evidence="2" type="ORF">DTER00134_LOCUS13455</name>
</gene>
<organism evidence="2">
    <name type="scientific">Dunaliella tertiolecta</name>
    <name type="common">Green alga</name>
    <dbReference type="NCBI Taxonomy" id="3047"/>
    <lineage>
        <taxon>Eukaryota</taxon>
        <taxon>Viridiplantae</taxon>
        <taxon>Chlorophyta</taxon>
        <taxon>core chlorophytes</taxon>
        <taxon>Chlorophyceae</taxon>
        <taxon>CS clade</taxon>
        <taxon>Chlamydomonadales</taxon>
        <taxon>Dunaliellaceae</taxon>
        <taxon>Dunaliella</taxon>
    </lineage>
</organism>
<feature type="compositionally biased region" description="Low complexity" evidence="1">
    <location>
        <begin position="315"/>
        <end position="327"/>
    </location>
</feature>
<proteinExistence type="predicted"/>